<evidence type="ECO:0000256" key="1">
    <source>
        <dbReference type="SAM" id="MobiDB-lite"/>
    </source>
</evidence>
<evidence type="ECO:0000313" key="3">
    <source>
        <dbReference type="Proteomes" id="UP000005237"/>
    </source>
</evidence>
<evidence type="ECO:0000313" key="2">
    <source>
        <dbReference type="EnsemblMetazoa" id="CJA25717.1"/>
    </source>
</evidence>
<name>A0A8R1E6A5_CAEJA</name>
<reference evidence="3" key="1">
    <citation type="submission" date="2010-08" db="EMBL/GenBank/DDBJ databases">
        <authorList>
            <consortium name="Caenorhabditis japonica Sequencing Consortium"/>
            <person name="Wilson R.K."/>
        </authorList>
    </citation>
    <scope>NUCLEOTIDE SEQUENCE [LARGE SCALE GENOMIC DNA]</scope>
    <source>
        <strain evidence="3">DF5081</strain>
    </source>
</reference>
<feature type="region of interest" description="Disordered" evidence="1">
    <location>
        <begin position="29"/>
        <end position="62"/>
    </location>
</feature>
<protein>
    <submittedName>
        <fullName evidence="2">Uncharacterized protein</fullName>
    </submittedName>
</protein>
<organism evidence="2 3">
    <name type="scientific">Caenorhabditis japonica</name>
    <dbReference type="NCBI Taxonomy" id="281687"/>
    <lineage>
        <taxon>Eukaryota</taxon>
        <taxon>Metazoa</taxon>
        <taxon>Ecdysozoa</taxon>
        <taxon>Nematoda</taxon>
        <taxon>Chromadorea</taxon>
        <taxon>Rhabditida</taxon>
        <taxon>Rhabditina</taxon>
        <taxon>Rhabditomorpha</taxon>
        <taxon>Rhabditoidea</taxon>
        <taxon>Rhabditidae</taxon>
        <taxon>Peloderinae</taxon>
        <taxon>Caenorhabditis</taxon>
    </lineage>
</organism>
<dbReference type="AlphaFoldDB" id="A0A8R1E6A5"/>
<reference evidence="2" key="2">
    <citation type="submission" date="2022-06" db="UniProtKB">
        <authorList>
            <consortium name="EnsemblMetazoa"/>
        </authorList>
    </citation>
    <scope>IDENTIFICATION</scope>
    <source>
        <strain evidence="2">DF5081</strain>
    </source>
</reference>
<proteinExistence type="predicted"/>
<dbReference type="EnsemblMetazoa" id="CJA25717.1">
    <property type="protein sequence ID" value="CJA25717.1"/>
    <property type="gene ID" value="WBGene00181289"/>
</dbReference>
<keyword evidence="3" id="KW-1185">Reference proteome</keyword>
<sequence length="73" mass="8379">MRLPDDSKPDASIPRQFATHVDIDTATFRNPSIRNRDKQKPRALATRQFATPTLRNPTFRNNVISPPIFESMI</sequence>
<accession>A0A8R1E6A5</accession>
<dbReference type="Proteomes" id="UP000005237">
    <property type="component" value="Unassembled WGS sequence"/>
</dbReference>
<feature type="compositionally biased region" description="Polar residues" evidence="1">
    <location>
        <begin position="48"/>
        <end position="62"/>
    </location>
</feature>